<reference evidence="3" key="2">
    <citation type="submission" date="2020-10" db="UniProtKB">
        <authorList>
            <consortium name="WormBaseParasite"/>
        </authorList>
    </citation>
    <scope>IDENTIFICATION</scope>
</reference>
<evidence type="ECO:0000313" key="2">
    <source>
        <dbReference type="Proteomes" id="UP000492821"/>
    </source>
</evidence>
<keyword evidence="1" id="KW-0812">Transmembrane</keyword>
<keyword evidence="1" id="KW-1133">Transmembrane helix</keyword>
<protein>
    <submittedName>
        <fullName evidence="3">DUF2489 domain-containing protein</fullName>
    </submittedName>
</protein>
<sequence>METLVLAFIGLLIFLFIFSIWAGLYISRYEEAKKRKAKATPPKRKESSYWLKLDEVEAMETKSIINGIQKLSTRASATGQNFNRVRAFEQGNGQLWEKAVVIFANNDPLRTTVVDEETPEQSQKITRLETLLHNFEGQIEALKTELLNIKHGPVIANRLDEVA</sequence>
<keyword evidence="1" id="KW-0472">Membrane</keyword>
<reference evidence="2" key="1">
    <citation type="journal article" date="2013" name="Genetics">
        <title>The draft genome and transcriptome of Panagrellus redivivus are shaped by the harsh demands of a free-living lifestyle.</title>
        <authorList>
            <person name="Srinivasan J."/>
            <person name="Dillman A.R."/>
            <person name="Macchietto M.G."/>
            <person name="Heikkinen L."/>
            <person name="Lakso M."/>
            <person name="Fracchia K.M."/>
            <person name="Antoshechkin I."/>
            <person name="Mortazavi A."/>
            <person name="Wong G."/>
            <person name="Sternberg P.W."/>
        </authorList>
    </citation>
    <scope>NUCLEOTIDE SEQUENCE [LARGE SCALE GENOMIC DNA]</scope>
    <source>
        <strain evidence="2">MT8872</strain>
    </source>
</reference>
<accession>A0A7E4VWT7</accession>
<dbReference type="WBParaSite" id="Pan_g4485.t1">
    <property type="protein sequence ID" value="Pan_g4485.t1"/>
    <property type="gene ID" value="Pan_g4485"/>
</dbReference>
<name>A0A7E4VWT7_PANRE</name>
<organism evidence="2 3">
    <name type="scientific">Panagrellus redivivus</name>
    <name type="common">Microworm</name>
    <dbReference type="NCBI Taxonomy" id="6233"/>
    <lineage>
        <taxon>Eukaryota</taxon>
        <taxon>Metazoa</taxon>
        <taxon>Ecdysozoa</taxon>
        <taxon>Nematoda</taxon>
        <taxon>Chromadorea</taxon>
        <taxon>Rhabditida</taxon>
        <taxon>Tylenchina</taxon>
        <taxon>Panagrolaimomorpha</taxon>
        <taxon>Panagrolaimoidea</taxon>
        <taxon>Panagrolaimidae</taxon>
        <taxon>Panagrellus</taxon>
    </lineage>
</organism>
<evidence type="ECO:0000313" key="3">
    <source>
        <dbReference type="WBParaSite" id="Pan_g4485.t1"/>
    </source>
</evidence>
<keyword evidence="2" id="KW-1185">Reference proteome</keyword>
<evidence type="ECO:0000256" key="1">
    <source>
        <dbReference type="SAM" id="Phobius"/>
    </source>
</evidence>
<dbReference type="Proteomes" id="UP000492821">
    <property type="component" value="Unassembled WGS sequence"/>
</dbReference>
<feature type="transmembrane region" description="Helical" evidence="1">
    <location>
        <begin position="6"/>
        <end position="26"/>
    </location>
</feature>
<dbReference type="AlphaFoldDB" id="A0A7E4VWT7"/>
<proteinExistence type="predicted"/>